<dbReference type="AlphaFoldDB" id="A0A927ICD0"/>
<dbReference type="EMBL" id="JACXYU010000004">
    <property type="protein sequence ID" value="MBD3931937.1"/>
    <property type="molecule type" value="Genomic_DNA"/>
</dbReference>
<keyword evidence="2" id="KW-1185">Reference proteome</keyword>
<proteinExistence type="predicted"/>
<reference evidence="1" key="1">
    <citation type="submission" date="2020-09" db="EMBL/GenBank/DDBJ databases">
        <title>Secondary metabolite and genome analysis of marine Streptomyces chumphonensis KK1-2T.</title>
        <authorList>
            <person name="Phongsopitanun W."/>
            <person name="Kanchanasin P."/>
            <person name="Pittayakhajonwut P."/>
            <person name="Suwanborirux K."/>
            <person name="Tanasupawat S."/>
        </authorList>
    </citation>
    <scope>NUCLEOTIDE SEQUENCE</scope>
    <source>
        <strain evidence="1">KK1-2</strain>
    </source>
</reference>
<sequence length="63" mass="7223">MLQLLRRIARRCETHDRPSYPRIRGLETSLGLEPSPPPASLTDALSNPEIIDCGHAWCRSRRR</sequence>
<gene>
    <name evidence="1" type="ORF">IF129_10255</name>
</gene>
<name>A0A927ICD0_9ACTN</name>
<organism evidence="1 2">
    <name type="scientific">Streptomyces chumphonensis</name>
    <dbReference type="NCBI Taxonomy" id="1214925"/>
    <lineage>
        <taxon>Bacteria</taxon>
        <taxon>Bacillati</taxon>
        <taxon>Actinomycetota</taxon>
        <taxon>Actinomycetes</taxon>
        <taxon>Kitasatosporales</taxon>
        <taxon>Streptomycetaceae</taxon>
        <taxon>Streptomyces</taxon>
    </lineage>
</organism>
<evidence type="ECO:0000313" key="1">
    <source>
        <dbReference type="EMBL" id="MBD3931937.1"/>
    </source>
</evidence>
<dbReference type="Proteomes" id="UP000632289">
    <property type="component" value="Unassembled WGS sequence"/>
</dbReference>
<evidence type="ECO:0000313" key="2">
    <source>
        <dbReference type="Proteomes" id="UP000632289"/>
    </source>
</evidence>
<dbReference type="RefSeq" id="WP_191209248.1">
    <property type="nucleotide sequence ID" value="NZ_BAABKL010000036.1"/>
</dbReference>
<comment type="caution">
    <text evidence="1">The sequence shown here is derived from an EMBL/GenBank/DDBJ whole genome shotgun (WGS) entry which is preliminary data.</text>
</comment>
<protein>
    <submittedName>
        <fullName evidence="1">Uncharacterized protein</fullName>
    </submittedName>
</protein>
<accession>A0A927ICD0</accession>